<evidence type="ECO:0000259" key="8">
    <source>
        <dbReference type="PROSITE" id="PS50918"/>
    </source>
</evidence>
<evidence type="ECO:0000259" key="9">
    <source>
        <dbReference type="PROSITE" id="PS51059"/>
    </source>
</evidence>
<dbReference type="GO" id="GO:0003714">
    <property type="term" value="F:transcription corepressor activity"/>
    <property type="evidence" value="ECO:0007669"/>
    <property type="project" value="TreeGrafter"/>
</dbReference>
<evidence type="ECO:0000256" key="5">
    <source>
        <dbReference type="ARBA" id="ARBA00023242"/>
    </source>
</evidence>
<dbReference type="Gene3D" id="3.90.228.10">
    <property type="match status" value="1"/>
</dbReference>
<dbReference type="GO" id="GO:0003676">
    <property type="term" value="F:nucleic acid binding"/>
    <property type="evidence" value="ECO:0007669"/>
    <property type="project" value="InterPro"/>
</dbReference>
<dbReference type="InterPro" id="IPR012317">
    <property type="entry name" value="Poly(ADP-ribose)pol_cat_dom"/>
</dbReference>
<dbReference type="SUPFAM" id="SSF56399">
    <property type="entry name" value="ADP-ribosylation"/>
    <property type="match status" value="1"/>
</dbReference>
<dbReference type="SUPFAM" id="SSF54928">
    <property type="entry name" value="RNA-binding domain, RBD"/>
    <property type="match status" value="1"/>
</dbReference>
<comment type="subcellular location">
    <subcellularLocation>
        <location evidence="1">Nucleus</location>
    </subcellularLocation>
</comment>
<dbReference type="SMART" id="SM00678">
    <property type="entry name" value="WWE"/>
    <property type="match status" value="2"/>
</dbReference>
<feature type="compositionally biased region" description="Basic and acidic residues" evidence="7">
    <location>
        <begin position="96"/>
        <end position="112"/>
    </location>
</feature>
<dbReference type="GO" id="GO:0005737">
    <property type="term" value="C:cytoplasm"/>
    <property type="evidence" value="ECO:0007669"/>
    <property type="project" value="TreeGrafter"/>
</dbReference>
<dbReference type="InterPro" id="IPR035979">
    <property type="entry name" value="RBD_domain_sf"/>
</dbReference>
<evidence type="ECO:0000256" key="4">
    <source>
        <dbReference type="ARBA" id="ARBA00023027"/>
    </source>
</evidence>
<feature type="domain" description="PARP catalytic" evidence="9">
    <location>
        <begin position="1732"/>
        <end position="1932"/>
    </location>
</feature>
<evidence type="ECO:0000256" key="3">
    <source>
        <dbReference type="ARBA" id="ARBA00022679"/>
    </source>
</evidence>
<keyword evidence="3 6" id="KW-0808">Transferase</keyword>
<feature type="domain" description="WWE" evidence="8">
    <location>
        <begin position="1438"/>
        <end position="1515"/>
    </location>
</feature>
<keyword evidence="2 6" id="KW-0328">Glycosyltransferase</keyword>
<dbReference type="Pfam" id="PF00644">
    <property type="entry name" value="PARP"/>
    <property type="match status" value="1"/>
</dbReference>
<evidence type="ECO:0000259" key="10">
    <source>
        <dbReference type="PROSITE" id="PS51154"/>
    </source>
</evidence>
<dbReference type="GO" id="GO:0003950">
    <property type="term" value="F:NAD+ poly-ADP-ribosyltransferase activity"/>
    <property type="evidence" value="ECO:0007669"/>
    <property type="project" value="UniProtKB-UniRule"/>
</dbReference>
<dbReference type="PROSITE" id="PS51059">
    <property type="entry name" value="PARP_CATALYTIC"/>
    <property type="match status" value="1"/>
</dbReference>
<dbReference type="PANTHER" id="PTHR14453">
    <property type="entry name" value="PARP/ZINC FINGER CCCH TYPE DOMAIN CONTAINING PROTEIN"/>
    <property type="match status" value="1"/>
</dbReference>
<dbReference type="Gene3D" id="3.30.720.50">
    <property type="match status" value="2"/>
</dbReference>
<evidence type="ECO:0000256" key="1">
    <source>
        <dbReference type="ARBA" id="ARBA00004123"/>
    </source>
</evidence>
<feature type="compositionally biased region" description="Basic and acidic residues" evidence="7">
    <location>
        <begin position="120"/>
        <end position="135"/>
    </location>
</feature>
<dbReference type="SMART" id="SM00506">
    <property type="entry name" value="A1pp"/>
    <property type="match status" value="1"/>
</dbReference>
<sequence length="1932" mass="221901">MADRQHPYRRRRFQYTIEILHVPVLYPLRDLEYDIKQKWANCIEGCRVIGNDTDMRGTYIFYINFSSEYENEARNCAEFLKNEGYLTDGMYLREKIRDMEPNPTGNERERRRGMGMGRGRGKEQRTRRYADRSLPDEPNPNPIGPNYNLDSAHFPDTDIVPNIEIPKPGYIIHVNNIPSFVDEYILADMILDNDKRVTKFKLRDDSSNASLKEALVYVDNTAGMMDLISKLNHVKVGGNTLDAKEKRKSIPEPNTTNLTDYMHPDFNQRPRAGPQYPSSHPQQRDNVQLTESGPEMYTQKTVEMSNLLYDFVKSKMKTQINGFCRDRGEIHYDNGILHLKSYNKTQLATIYTTLTTEVCERIQTLGREDFEFLIHNKFSGQGNIVEEKCNAYKSVGQLQYCLNSVEFSLHVFGITDCVNVVLDQIEEALYYQFYLTSPMDIYISVFPGVIQEIIGTSGYLKDTRITIKHNVELLVCKRIREEIRRVQNAIICDPCRSFPFEMIKSGLKFCKKNNLRVAIIYKDSNGMLYKRYQQDTVVNLCGNKAQILEANQAFSAPISCKIPATKKGLDVITQRCSRGSPSLIKNLENELTVYIKLLPNSVDVIGFIKEDIDSAHARIIQAFENVELFMSHIIEKYQIVFLLEATSFDVQWTMDIISEFQLDYEVELVAMKYDYKVKGSQKALQKIENEHIQIRAIFKDIILHKCTSIQFDKISSNFITTLLENFFQYQFQNENMFISYNWEIQPKPNNLDVYMEIIGRSSDVNILSSKIKSIKPSSGKLREKFGPRELQQLEVLGSIFLKITSSEFVCFKPFLNQIEYHSLGISTKKPWNIFDSIMSDQEVIRTMPISPSTLYFLRSKKLLKECESMCHCTIVEEPKERSPNDRTRRQQFQGERNNLTVIGKHADVKAATDKLKNWNEKFITKSVSKSIRVKLKYFFSTELESFKKDIENDQMIIIDIRDAKKKLLAKSNENEDEIEFSIRIETLDKPLCEQYTDMVEEQLKFVRSDEFPLSDRQLTLLLTACKDQVIPKNKHFYVEIEHKQRRTGSARIIAIQHFRDALTKGIEATSPYIQIQDKLYSPPVFLQELLFNYRKYTEAMNINANTLGVECSRPQSYKGRYKLSGNPEAIQKMIFNLKNFESSFVSQCDQTEFEINLPLKELKHDASFTNLERDMAKNCNVKIFMCGDLPYDLESEIKFDLDGISSNWDTPSSANRKLCTYFYSNITIEVMKGDITTLEVSCIVNAANERLEHDGGVAKAISNAGGPTIQKGCTRYILEKGNLSVGGGVLQGPGNLLCNKVIHISSALWDPMNRQRCINDLKSCIETVFKLCETHKLPSIAFPGISTGNYGFPAAVSTKAVIQECKDYIDNHTETQIQRLIFIDISDNIAKSYNTDCQRLFREVTTINPFEDKLASSFYPRFSRLGQATPTDRTLSQTGNSNISSGSNQYEFFWKENDNKFYLYDSKYQEILNTAYKLNPLGNVTFTRGSYKYTVDFSTLQQTNLSTNINRTIQIKSIVDPDSTPLPKPPPASIQSDESELHCYWYFFSDLNQWKSYSHDITRKLSDAYLNNQKGSVVISQGASNYEIDFTTMTQTNQETGTVRKIKVDKDKLETAMGKLAITSGENVVLFGIRENIVLAKNKLSHFIRTKSKSKQLDIHGIPKTVMISTIIKLKQGYPHVKVEVKDKGEDYVIKLNGFAEHVNIVDTTLRDVYIKCLEDITRQDRASQVTIPTHWKAHAQNEMSIIVPLANGCAEWIEVAAKFNATSRCIIKTIDRIQNKWLWRKYQQTRDGFKAIEQNENELTVFHGTSATDPELIYKGAEGFDFRHSNIGMWGKANYFAVNASFCESYQYTDPTTNSKMILQVKLLAGNVAHLPSKSSLTMPPPLPNFMKQQFVGQRYDTVSGDHTAGSKVYMVYTNERAYPEYLITYS</sequence>
<dbReference type="GO" id="GO:0070212">
    <property type="term" value="P:protein poly-ADP-ribosylation"/>
    <property type="evidence" value="ECO:0007669"/>
    <property type="project" value="TreeGrafter"/>
</dbReference>
<dbReference type="InterPro" id="IPR037197">
    <property type="entry name" value="WWE_dom_sf"/>
</dbReference>
<dbReference type="EC" id="2.4.2.-" evidence="6"/>
<dbReference type="PROSITE" id="PS51154">
    <property type="entry name" value="MACRO"/>
    <property type="match status" value="1"/>
</dbReference>
<dbReference type="SUPFAM" id="SSF52949">
    <property type="entry name" value="Macro domain-like"/>
    <property type="match status" value="1"/>
</dbReference>
<dbReference type="InterPro" id="IPR043472">
    <property type="entry name" value="Macro_dom-like"/>
</dbReference>
<evidence type="ECO:0000256" key="6">
    <source>
        <dbReference type="RuleBase" id="RU362114"/>
    </source>
</evidence>
<name>A0AAV7JXF4_9METZ</name>
<dbReference type="GO" id="GO:0010629">
    <property type="term" value="P:negative regulation of gene expression"/>
    <property type="evidence" value="ECO:0007669"/>
    <property type="project" value="TreeGrafter"/>
</dbReference>
<dbReference type="Proteomes" id="UP001165289">
    <property type="component" value="Unassembled WGS sequence"/>
</dbReference>
<protein>
    <recommendedName>
        <fullName evidence="6">Poly [ADP-ribose] polymerase</fullName>
        <shortName evidence="6">PARP</shortName>
        <ecNumber evidence="6">2.4.2.-</ecNumber>
    </recommendedName>
</protein>
<organism evidence="11 12">
    <name type="scientific">Oopsacas minuta</name>
    <dbReference type="NCBI Taxonomy" id="111878"/>
    <lineage>
        <taxon>Eukaryota</taxon>
        <taxon>Metazoa</taxon>
        <taxon>Porifera</taxon>
        <taxon>Hexactinellida</taxon>
        <taxon>Hexasterophora</taxon>
        <taxon>Lyssacinosida</taxon>
        <taxon>Leucopsacidae</taxon>
        <taxon>Oopsacas</taxon>
    </lineage>
</organism>
<feature type="compositionally biased region" description="Polar residues" evidence="7">
    <location>
        <begin position="276"/>
        <end position="286"/>
    </location>
</feature>
<accession>A0AAV7JXF4</accession>
<dbReference type="SUPFAM" id="SSF117839">
    <property type="entry name" value="WWE domain"/>
    <property type="match status" value="2"/>
</dbReference>
<dbReference type="InterPro" id="IPR004170">
    <property type="entry name" value="WWE_dom"/>
</dbReference>
<dbReference type="InterPro" id="IPR018123">
    <property type="entry name" value="WWE-dom_subgr"/>
</dbReference>
<dbReference type="Gene3D" id="3.40.220.10">
    <property type="entry name" value="Leucine Aminopeptidase, subunit E, domain 1"/>
    <property type="match status" value="1"/>
</dbReference>
<dbReference type="GO" id="GO:0008270">
    <property type="term" value="F:zinc ion binding"/>
    <property type="evidence" value="ECO:0007669"/>
    <property type="project" value="InterPro"/>
</dbReference>
<feature type="domain" description="Macro" evidence="10">
    <location>
        <begin position="1215"/>
        <end position="1401"/>
    </location>
</feature>
<dbReference type="EMBL" id="JAKMXF010000266">
    <property type="protein sequence ID" value="KAI6653609.1"/>
    <property type="molecule type" value="Genomic_DNA"/>
</dbReference>
<dbReference type="Pfam" id="PF01661">
    <property type="entry name" value="Macro"/>
    <property type="match status" value="1"/>
</dbReference>
<feature type="domain" description="WWE" evidence="8">
    <location>
        <begin position="1531"/>
        <end position="1608"/>
    </location>
</feature>
<evidence type="ECO:0000256" key="2">
    <source>
        <dbReference type="ARBA" id="ARBA00022676"/>
    </source>
</evidence>
<reference evidence="11 12" key="1">
    <citation type="journal article" date="2023" name="BMC Biol.">
        <title>The compact genome of the sponge Oopsacas minuta (Hexactinellida) is lacking key metazoan core genes.</title>
        <authorList>
            <person name="Santini S."/>
            <person name="Schenkelaars Q."/>
            <person name="Jourda C."/>
            <person name="Duchesne M."/>
            <person name="Belahbib H."/>
            <person name="Rocher C."/>
            <person name="Selva M."/>
            <person name="Riesgo A."/>
            <person name="Vervoort M."/>
            <person name="Leys S.P."/>
            <person name="Kodjabachian L."/>
            <person name="Le Bivic A."/>
            <person name="Borchiellini C."/>
            <person name="Claverie J.M."/>
            <person name="Renard E."/>
        </authorList>
    </citation>
    <scope>NUCLEOTIDE SEQUENCE [LARGE SCALE GENOMIC DNA]</scope>
    <source>
        <strain evidence="11">SPO-2</strain>
    </source>
</reference>
<dbReference type="GO" id="GO:1990404">
    <property type="term" value="F:NAD+-protein mono-ADP-ribosyltransferase activity"/>
    <property type="evidence" value="ECO:0007669"/>
    <property type="project" value="TreeGrafter"/>
</dbReference>
<evidence type="ECO:0000313" key="11">
    <source>
        <dbReference type="EMBL" id="KAI6653609.1"/>
    </source>
</evidence>
<gene>
    <name evidence="11" type="ORF">LOD99_3504</name>
</gene>
<dbReference type="InterPro" id="IPR002589">
    <property type="entry name" value="Macro_dom"/>
</dbReference>
<comment type="caution">
    <text evidence="11">The sequence shown here is derived from an EMBL/GenBank/DDBJ whole genome shotgun (WGS) entry which is preliminary data.</text>
</comment>
<evidence type="ECO:0000256" key="7">
    <source>
        <dbReference type="SAM" id="MobiDB-lite"/>
    </source>
</evidence>
<dbReference type="PANTHER" id="PTHR14453:SF102">
    <property type="entry name" value="PROTEIN MONO-ADP-RIBOSYLTRANSFERASE PARP14-LIKE"/>
    <property type="match status" value="1"/>
</dbReference>
<evidence type="ECO:0000313" key="12">
    <source>
        <dbReference type="Proteomes" id="UP001165289"/>
    </source>
</evidence>
<dbReference type="GO" id="GO:0005634">
    <property type="term" value="C:nucleus"/>
    <property type="evidence" value="ECO:0007669"/>
    <property type="project" value="UniProtKB-SubCell"/>
</dbReference>
<dbReference type="Pfam" id="PF02825">
    <property type="entry name" value="WWE"/>
    <property type="match status" value="2"/>
</dbReference>
<dbReference type="InterPro" id="IPR052056">
    <property type="entry name" value="Mono-ARTD/PARP"/>
</dbReference>
<keyword evidence="12" id="KW-1185">Reference proteome</keyword>
<keyword evidence="4 6" id="KW-0520">NAD</keyword>
<dbReference type="PROSITE" id="PS50918">
    <property type="entry name" value="WWE"/>
    <property type="match status" value="2"/>
</dbReference>
<dbReference type="CDD" id="cd02907">
    <property type="entry name" value="Macro_Af1521_BAL-like"/>
    <property type="match status" value="1"/>
</dbReference>
<feature type="region of interest" description="Disordered" evidence="7">
    <location>
        <begin position="96"/>
        <end position="151"/>
    </location>
</feature>
<proteinExistence type="predicted"/>
<keyword evidence="5" id="KW-0539">Nucleus</keyword>
<feature type="region of interest" description="Disordered" evidence="7">
    <location>
        <begin position="243"/>
        <end position="286"/>
    </location>
</feature>